<organism evidence="1 2">
    <name type="scientific">Paenibacillus rhizosphaerae</name>
    <dbReference type="NCBI Taxonomy" id="297318"/>
    <lineage>
        <taxon>Bacteria</taxon>
        <taxon>Bacillati</taxon>
        <taxon>Bacillota</taxon>
        <taxon>Bacilli</taxon>
        <taxon>Bacillales</taxon>
        <taxon>Paenibacillaceae</taxon>
        <taxon>Paenibacillus</taxon>
    </lineage>
</organism>
<accession>A0A1R1F475</accession>
<name>A0A1R1F475_9BACL</name>
<keyword evidence="2" id="KW-1185">Reference proteome</keyword>
<dbReference type="InterPro" id="IPR029016">
    <property type="entry name" value="GAF-like_dom_sf"/>
</dbReference>
<dbReference type="EMBL" id="MRTP01000001">
    <property type="protein sequence ID" value="OMF58746.1"/>
    <property type="molecule type" value="Genomic_DNA"/>
</dbReference>
<gene>
    <name evidence="1" type="ORF">BK138_09655</name>
</gene>
<reference evidence="1 2" key="1">
    <citation type="submission" date="2016-11" db="EMBL/GenBank/DDBJ databases">
        <title>Paenibacillus species isolates.</title>
        <authorList>
            <person name="Beno S.M."/>
        </authorList>
    </citation>
    <scope>NUCLEOTIDE SEQUENCE [LARGE SCALE GENOMIC DNA]</scope>
    <source>
        <strain evidence="1 2">FSL R5-0378</strain>
    </source>
</reference>
<dbReference type="Proteomes" id="UP000187172">
    <property type="component" value="Unassembled WGS sequence"/>
</dbReference>
<dbReference type="AlphaFoldDB" id="A0A1R1F475"/>
<evidence type="ECO:0000313" key="2">
    <source>
        <dbReference type="Proteomes" id="UP000187172"/>
    </source>
</evidence>
<proteinExistence type="predicted"/>
<dbReference type="Gene3D" id="3.30.450.40">
    <property type="match status" value="1"/>
</dbReference>
<dbReference type="STRING" id="297318.BK138_09655"/>
<evidence type="ECO:0000313" key="1">
    <source>
        <dbReference type="EMBL" id="OMF58746.1"/>
    </source>
</evidence>
<evidence type="ECO:0008006" key="3">
    <source>
        <dbReference type="Google" id="ProtNLM"/>
    </source>
</evidence>
<comment type="caution">
    <text evidence="1">The sequence shown here is derived from an EMBL/GenBank/DDBJ whole genome shotgun (WGS) entry which is preliminary data.</text>
</comment>
<sequence length="148" mass="16236">MERAGTDDEFDRRLEWIRLKSGSDFIAYAQPAGSSRRMGWDRILGGSNVRVRQMTIKPGVGLGGMVMRHGTVYTAHEGENPFMREECPVMLAEKLLSGMAFPVTTGHSTASSGILLLGRRDGRAYAKTETAWIKSALSGRSAFEPGKK</sequence>
<protein>
    <recommendedName>
        <fullName evidence="3">GAF domain-containing protein</fullName>
    </recommendedName>
</protein>
<dbReference type="RefSeq" id="WP_076168791.1">
    <property type="nucleotide sequence ID" value="NZ_MRTP01000001.1"/>
</dbReference>